<dbReference type="InterPro" id="IPR045063">
    <property type="entry name" value="Dynamin_N"/>
</dbReference>
<sequence length="669" mass="75630">MTPVVRTLRREPAINITTGRWFLLFSWLADPSLNLRPGGLVVVSPTSRHADLETASCEPDAGFRTSNNFQLLLDEAIKKVEDLGDGFVADRDRLLSLRNRFEEGRFHLAVLGQFKRGKSTLLNALLGHSLLPTSVVPLTAIPTFVQYGPDLRIYVRYRNGKPAEEFAGRPVEEAVKILEGFVTEEGNPKNRLGVMQVDILHPAPILQHGVVLIDTPGVGSTFTHNTRATLNFLPQCDAAFFVVSADPPLTEVEVEFLKAVKSKVARLFFIFNKIDYLSETEREAALSFFKKVLAEKMEATDDYPIFCVSTRRGLDAKLLEDSRLWNESGLQEVENHLMGFVASEKANALREALSWKALDALNDVLMRLTLSIKSLQMPLEDLEQRLEVFATQLKEADRERLMAQDLLTGDMKRTLERLEQESEELRKQFSGKLERIVEASLDDSRDNDTPEQLILDAMAEAVVSFFQTAAEEASRKFKLHVTETLKPHQQRADDLIERVRKAAADLFDISYHAPDSSEAFETKIRPYWVQRKQVPSLPIVIPEEELDKLLAKLHSRLHSKFQSKLLAKLLPENMMKNRQKKRLYRQIDTLVNHNVESLRWATLQNLKGAFQRFGSVLDQRFLDTIAATHGAIHSAYVKRKEHSAAIADDVSRLEAAATELAGICAQLQK</sequence>
<feature type="coiled-coil region" evidence="1">
    <location>
        <begin position="379"/>
        <end position="435"/>
    </location>
</feature>
<dbReference type="InterPro" id="IPR027417">
    <property type="entry name" value="P-loop_NTPase"/>
</dbReference>
<dbReference type="Pfam" id="PF00350">
    <property type="entry name" value="Dynamin_N"/>
    <property type="match status" value="1"/>
</dbReference>
<dbReference type="CDD" id="cd09912">
    <property type="entry name" value="DLP_2"/>
    <property type="match status" value="1"/>
</dbReference>
<evidence type="ECO:0000256" key="1">
    <source>
        <dbReference type="SAM" id="Coils"/>
    </source>
</evidence>
<comment type="caution">
    <text evidence="3">The sequence shown here is derived from an EMBL/GenBank/DDBJ whole genome shotgun (WGS) entry which is preliminary data.</text>
</comment>
<dbReference type="InterPro" id="IPR051943">
    <property type="entry name" value="TRAFAC_Dynamin-like_GTPase"/>
</dbReference>
<dbReference type="AlphaFoldDB" id="A0A9D6Z2P0"/>
<keyword evidence="1" id="KW-0175">Coiled coil</keyword>
<dbReference type="Gene3D" id="3.40.50.300">
    <property type="entry name" value="P-loop containing nucleotide triphosphate hydrolases"/>
    <property type="match status" value="1"/>
</dbReference>
<evidence type="ECO:0000313" key="4">
    <source>
        <dbReference type="Proteomes" id="UP000807825"/>
    </source>
</evidence>
<dbReference type="PANTHER" id="PTHR43681:SF1">
    <property type="entry name" value="SARCALUMENIN"/>
    <property type="match status" value="1"/>
</dbReference>
<dbReference type="SUPFAM" id="SSF52540">
    <property type="entry name" value="P-loop containing nucleoside triphosphate hydrolases"/>
    <property type="match status" value="1"/>
</dbReference>
<proteinExistence type="predicted"/>
<evidence type="ECO:0000259" key="2">
    <source>
        <dbReference type="Pfam" id="PF00350"/>
    </source>
</evidence>
<evidence type="ECO:0000313" key="3">
    <source>
        <dbReference type="EMBL" id="MBI5248757.1"/>
    </source>
</evidence>
<organism evidence="3 4">
    <name type="scientific">Desulfomonile tiedjei</name>
    <dbReference type="NCBI Taxonomy" id="2358"/>
    <lineage>
        <taxon>Bacteria</taxon>
        <taxon>Pseudomonadati</taxon>
        <taxon>Thermodesulfobacteriota</taxon>
        <taxon>Desulfomonilia</taxon>
        <taxon>Desulfomonilales</taxon>
        <taxon>Desulfomonilaceae</taxon>
        <taxon>Desulfomonile</taxon>
    </lineage>
</organism>
<dbReference type="EMBL" id="JACRDE010000136">
    <property type="protein sequence ID" value="MBI5248757.1"/>
    <property type="molecule type" value="Genomic_DNA"/>
</dbReference>
<reference evidence="3" key="1">
    <citation type="submission" date="2020-07" db="EMBL/GenBank/DDBJ databases">
        <title>Huge and variable diversity of episymbiotic CPR bacteria and DPANN archaea in groundwater ecosystems.</title>
        <authorList>
            <person name="He C.Y."/>
            <person name="Keren R."/>
            <person name="Whittaker M."/>
            <person name="Farag I.F."/>
            <person name="Doudna J."/>
            <person name="Cate J.H.D."/>
            <person name="Banfield J.F."/>
        </authorList>
    </citation>
    <scope>NUCLEOTIDE SEQUENCE</scope>
    <source>
        <strain evidence="3">NC_groundwater_1664_Pr3_B-0.1um_52_9</strain>
    </source>
</reference>
<dbReference type="Proteomes" id="UP000807825">
    <property type="component" value="Unassembled WGS sequence"/>
</dbReference>
<feature type="domain" description="Dynamin N-terminal" evidence="2">
    <location>
        <begin position="108"/>
        <end position="273"/>
    </location>
</feature>
<name>A0A9D6Z2P0_9BACT</name>
<accession>A0A9D6Z2P0</accession>
<gene>
    <name evidence="3" type="ORF">HY912_04615</name>
</gene>
<protein>
    <submittedName>
        <fullName evidence="3">Dynamin family protein</fullName>
    </submittedName>
</protein>
<dbReference type="PANTHER" id="PTHR43681">
    <property type="entry name" value="TRANSMEMBRANE GTPASE FZO"/>
    <property type="match status" value="1"/>
</dbReference>